<reference evidence="2 3" key="1">
    <citation type="submission" date="2018-08" db="EMBL/GenBank/DDBJ databases">
        <title>Draft genome of the lignicolous fungus Coniochaeta pulveracea.</title>
        <authorList>
            <person name="Borstlap C.J."/>
            <person name="De Witt R.N."/>
            <person name="Botha A."/>
            <person name="Volschenk H."/>
        </authorList>
    </citation>
    <scope>NUCLEOTIDE SEQUENCE [LARGE SCALE GENOMIC DNA]</scope>
    <source>
        <strain evidence="2 3">CAB683</strain>
    </source>
</reference>
<dbReference type="PROSITE" id="PS50181">
    <property type="entry name" value="FBOX"/>
    <property type="match status" value="1"/>
</dbReference>
<protein>
    <recommendedName>
        <fullName evidence="1">F-box domain-containing protein</fullName>
    </recommendedName>
</protein>
<dbReference type="OrthoDB" id="1259151at2759"/>
<proteinExistence type="predicted"/>
<organism evidence="2 3">
    <name type="scientific">Coniochaeta pulveracea</name>
    <dbReference type="NCBI Taxonomy" id="177199"/>
    <lineage>
        <taxon>Eukaryota</taxon>
        <taxon>Fungi</taxon>
        <taxon>Dikarya</taxon>
        <taxon>Ascomycota</taxon>
        <taxon>Pezizomycotina</taxon>
        <taxon>Sordariomycetes</taxon>
        <taxon>Sordariomycetidae</taxon>
        <taxon>Coniochaetales</taxon>
        <taxon>Coniochaetaceae</taxon>
        <taxon>Coniochaeta</taxon>
    </lineage>
</organism>
<dbReference type="SUPFAM" id="SSF81383">
    <property type="entry name" value="F-box domain"/>
    <property type="match status" value="1"/>
</dbReference>
<accession>A0A420YN27</accession>
<dbReference type="EMBL" id="QVQW01000002">
    <property type="protein sequence ID" value="RKU49317.1"/>
    <property type="molecule type" value="Genomic_DNA"/>
</dbReference>
<comment type="caution">
    <text evidence="2">The sequence shown here is derived from an EMBL/GenBank/DDBJ whole genome shotgun (WGS) entry which is preliminary data.</text>
</comment>
<dbReference type="AlphaFoldDB" id="A0A420YN27"/>
<evidence type="ECO:0000313" key="2">
    <source>
        <dbReference type="EMBL" id="RKU49317.1"/>
    </source>
</evidence>
<dbReference type="CDD" id="cd09917">
    <property type="entry name" value="F-box_SF"/>
    <property type="match status" value="1"/>
</dbReference>
<evidence type="ECO:0000313" key="3">
    <source>
        <dbReference type="Proteomes" id="UP000275385"/>
    </source>
</evidence>
<feature type="domain" description="F-box" evidence="1">
    <location>
        <begin position="46"/>
        <end position="92"/>
    </location>
</feature>
<dbReference type="InterPro" id="IPR036047">
    <property type="entry name" value="F-box-like_dom_sf"/>
</dbReference>
<dbReference type="Proteomes" id="UP000275385">
    <property type="component" value="Unassembled WGS sequence"/>
</dbReference>
<keyword evidence="3" id="KW-1185">Reference proteome</keyword>
<dbReference type="InterPro" id="IPR001810">
    <property type="entry name" value="F-box_dom"/>
</dbReference>
<dbReference type="SUPFAM" id="SSF50978">
    <property type="entry name" value="WD40 repeat-like"/>
    <property type="match status" value="1"/>
</dbReference>
<dbReference type="Pfam" id="PF12937">
    <property type="entry name" value="F-box-like"/>
    <property type="match status" value="1"/>
</dbReference>
<dbReference type="SMART" id="SM00256">
    <property type="entry name" value="FBOX"/>
    <property type="match status" value="1"/>
</dbReference>
<gene>
    <name evidence="2" type="ORF">DL546_009835</name>
</gene>
<sequence length="679" mass="75704">MEEVEQDKMATPADTAEGLAAQMSTLEVDAIVCSSSSSTSQPGDRPRNLELLPNELILGILDHVDSARDVLALMATSKRFRAGVDDDGWKSFALARFCSFGLTDVDKGELSWEQLVESLTWQSRCWDRRALRFTGMFPLEVRIPRGQHVRRAQPPRTILDARTDLSSPTRQELVVWGAGQNLVARYRDRDAGGFHPRSLWKRMNGEDFGFAAGQADIQAINIVDLPYRDGSAVLAGRTNGDLSLHSVKRDDSFGTQLASFSPAHFADQQQRIYAEDWQKKVESVDIHDEKGKGLMAVTTNTGPILLYRLPSSLDEGVTNIAPTDSFDIVATLIADGERGQVSVLNAKWMGENDLAVATRGSNLPLKYLTITPSGWEVATAAKSPGIDVRFGPQDGAVYPDSLRPVKPHPDVPGTKLLLSSWRDGTVRLMDIRTPSPWDLIYQDNIQPSDPIGTILTYGTERFIGGSMDGAKIKLFDFRWTRSYNHTDALPCATYDPFPPAYQPFYNKINRPTPEPYRCNHVRGKRCRWHRLSRDLYHRPNASLMLGKSIPDRLRNNLSITSLAKGSDLSPNFYAGISGGLFEGTLSPSETGEVDPYLGFADWARIADGDNGYKMVDMEAILMEVGDGRSSRHNRASIRMPDLIDDQGGNNAVVRSTEAMLRKQHRLDVRWQRLRDFEDF</sequence>
<name>A0A420YN27_9PEZI</name>
<evidence type="ECO:0000259" key="1">
    <source>
        <dbReference type="PROSITE" id="PS50181"/>
    </source>
</evidence>
<dbReference type="InterPro" id="IPR036322">
    <property type="entry name" value="WD40_repeat_dom_sf"/>
</dbReference>